<comment type="caution">
    <text evidence="1">The sequence shown here is derived from an EMBL/GenBank/DDBJ whole genome shotgun (WGS) entry which is preliminary data.</text>
</comment>
<name>A0ABS2JAM5_9ACTN</name>
<proteinExistence type="predicted"/>
<dbReference type="RefSeq" id="WP_204958729.1">
    <property type="nucleotide sequence ID" value="NZ_JAFEUO010000003.1"/>
</dbReference>
<protein>
    <submittedName>
        <fullName evidence="1">Uncharacterized protein</fullName>
    </submittedName>
</protein>
<evidence type="ECO:0000313" key="2">
    <source>
        <dbReference type="Proteomes" id="UP000809587"/>
    </source>
</evidence>
<keyword evidence="2" id="KW-1185">Reference proteome</keyword>
<gene>
    <name evidence="1" type="ORF">JQN84_13785</name>
</gene>
<organism evidence="1 2">
    <name type="scientific">Micromonospora humidisoli</name>
    <dbReference type="NCBI Taxonomy" id="2807622"/>
    <lineage>
        <taxon>Bacteria</taxon>
        <taxon>Bacillati</taxon>
        <taxon>Actinomycetota</taxon>
        <taxon>Actinomycetes</taxon>
        <taxon>Micromonosporales</taxon>
        <taxon>Micromonosporaceae</taxon>
        <taxon>Micromonospora</taxon>
    </lineage>
</organism>
<sequence>MLRKIIRAARQLVRRRPPVRLDATGPATCYGTQTGAYPGTLTSWAIEPADRRDVW</sequence>
<dbReference type="Proteomes" id="UP000809587">
    <property type="component" value="Unassembled WGS sequence"/>
</dbReference>
<evidence type="ECO:0000313" key="1">
    <source>
        <dbReference type="EMBL" id="MBM7083588.1"/>
    </source>
</evidence>
<accession>A0ABS2JAM5</accession>
<reference evidence="1 2" key="1">
    <citation type="submission" date="2021-02" db="EMBL/GenBank/DDBJ databases">
        <authorList>
            <person name="Lee D.-H."/>
        </authorList>
    </citation>
    <scope>NUCLEOTIDE SEQUENCE [LARGE SCALE GENOMIC DNA]</scope>
    <source>
        <strain evidence="1 2">MMS20-R2-29</strain>
    </source>
</reference>
<dbReference type="EMBL" id="JAFEUO010000003">
    <property type="protein sequence ID" value="MBM7083588.1"/>
    <property type="molecule type" value="Genomic_DNA"/>
</dbReference>